<name>A0ACB8BJD0_9AGAM</name>
<dbReference type="EMBL" id="MU266403">
    <property type="protein sequence ID" value="KAH7925383.1"/>
    <property type="molecule type" value="Genomic_DNA"/>
</dbReference>
<accession>A0ACB8BJD0</accession>
<reference evidence="1" key="1">
    <citation type="journal article" date="2021" name="New Phytol.">
        <title>Evolutionary innovations through gain and loss of genes in the ectomycorrhizal Boletales.</title>
        <authorList>
            <person name="Wu G."/>
            <person name="Miyauchi S."/>
            <person name="Morin E."/>
            <person name="Kuo A."/>
            <person name="Drula E."/>
            <person name="Varga T."/>
            <person name="Kohler A."/>
            <person name="Feng B."/>
            <person name="Cao Y."/>
            <person name="Lipzen A."/>
            <person name="Daum C."/>
            <person name="Hundley H."/>
            <person name="Pangilinan J."/>
            <person name="Johnson J."/>
            <person name="Barry K."/>
            <person name="LaButti K."/>
            <person name="Ng V."/>
            <person name="Ahrendt S."/>
            <person name="Min B."/>
            <person name="Choi I.G."/>
            <person name="Park H."/>
            <person name="Plett J.M."/>
            <person name="Magnuson J."/>
            <person name="Spatafora J.W."/>
            <person name="Nagy L.G."/>
            <person name="Henrissat B."/>
            <person name="Grigoriev I.V."/>
            <person name="Yang Z.L."/>
            <person name="Xu J."/>
            <person name="Martin F.M."/>
        </authorList>
    </citation>
    <scope>NUCLEOTIDE SEQUENCE</scope>
    <source>
        <strain evidence="1">KUC20120723A-06</strain>
    </source>
</reference>
<dbReference type="Proteomes" id="UP000790709">
    <property type="component" value="Unassembled WGS sequence"/>
</dbReference>
<gene>
    <name evidence="1" type="ORF">BV22DRAFT_437890</name>
</gene>
<evidence type="ECO:0000313" key="1">
    <source>
        <dbReference type="EMBL" id="KAH7925383.1"/>
    </source>
</evidence>
<comment type="caution">
    <text evidence="1">The sequence shown here is derived from an EMBL/GenBank/DDBJ whole genome shotgun (WGS) entry which is preliminary data.</text>
</comment>
<proteinExistence type="predicted"/>
<keyword evidence="2" id="KW-1185">Reference proteome</keyword>
<sequence length="274" mass="30806">MGPTGVGKSTFVNSAAGEHATTVGHDLQSCTSSIQHVIVPYPPDPSRRIVFVDTPGFDDTYLDDSEILRRIAVWLARSYDDDMRLAGVVYMHEISQTRMLGTSRKNFLMFNKLVGPEATRNVILATTKWTHITEEAGGRREEQLVNTFWKEMVDSGSRTARFYGTKDSAWAIVNLIVEREALAALQIQRELVDLGKLIPETEAGNALRATLKSLVETHKKTISQLHSQEGPQGGDDELQQRLRETESQLRELLGQIQGLKVPLRERIRALFHLR</sequence>
<organism evidence="1 2">
    <name type="scientific">Leucogyrophana mollusca</name>
    <dbReference type="NCBI Taxonomy" id="85980"/>
    <lineage>
        <taxon>Eukaryota</taxon>
        <taxon>Fungi</taxon>
        <taxon>Dikarya</taxon>
        <taxon>Basidiomycota</taxon>
        <taxon>Agaricomycotina</taxon>
        <taxon>Agaricomycetes</taxon>
        <taxon>Agaricomycetidae</taxon>
        <taxon>Boletales</taxon>
        <taxon>Boletales incertae sedis</taxon>
        <taxon>Leucogyrophana</taxon>
    </lineage>
</organism>
<evidence type="ECO:0000313" key="2">
    <source>
        <dbReference type="Proteomes" id="UP000790709"/>
    </source>
</evidence>
<protein>
    <submittedName>
        <fullName evidence="1">Uncharacterized protein</fullName>
    </submittedName>
</protein>